<comment type="caution">
    <text evidence="2">The sequence shown here is derived from an EMBL/GenBank/DDBJ whole genome shotgun (WGS) entry which is preliminary data.</text>
</comment>
<feature type="transmembrane region" description="Helical" evidence="1">
    <location>
        <begin position="6"/>
        <end position="24"/>
    </location>
</feature>
<gene>
    <name evidence="2" type="ORF">COV87_02445</name>
</gene>
<feature type="transmembrane region" description="Helical" evidence="1">
    <location>
        <begin position="201"/>
        <end position="222"/>
    </location>
</feature>
<keyword evidence="1" id="KW-0472">Membrane</keyword>
<feature type="transmembrane region" description="Helical" evidence="1">
    <location>
        <begin position="330"/>
        <end position="347"/>
    </location>
</feature>
<evidence type="ECO:0000313" key="3">
    <source>
        <dbReference type="Proteomes" id="UP000229497"/>
    </source>
</evidence>
<keyword evidence="1" id="KW-0812">Transmembrane</keyword>
<feature type="transmembrane region" description="Helical" evidence="1">
    <location>
        <begin position="301"/>
        <end position="323"/>
    </location>
</feature>
<organism evidence="2 3">
    <name type="scientific">Candidatus Roizmanbacteria bacterium CG11_big_fil_rev_8_21_14_0_20_37_16</name>
    <dbReference type="NCBI Taxonomy" id="1974857"/>
    <lineage>
        <taxon>Bacteria</taxon>
        <taxon>Candidatus Roizmaniibacteriota</taxon>
    </lineage>
</organism>
<dbReference type="EMBL" id="PCVK01000072">
    <property type="protein sequence ID" value="PIQ71605.1"/>
    <property type="molecule type" value="Genomic_DNA"/>
</dbReference>
<dbReference type="AlphaFoldDB" id="A0A2H0KK42"/>
<feature type="transmembrane region" description="Helical" evidence="1">
    <location>
        <begin position="353"/>
        <end position="376"/>
    </location>
</feature>
<proteinExistence type="predicted"/>
<evidence type="ECO:0000256" key="1">
    <source>
        <dbReference type="SAM" id="Phobius"/>
    </source>
</evidence>
<feature type="transmembrane region" description="Helical" evidence="1">
    <location>
        <begin position="116"/>
        <end position="149"/>
    </location>
</feature>
<feature type="transmembrane region" description="Helical" evidence="1">
    <location>
        <begin position="388"/>
        <end position="409"/>
    </location>
</feature>
<keyword evidence="1" id="KW-1133">Transmembrane helix</keyword>
<feature type="transmembrane region" description="Helical" evidence="1">
    <location>
        <begin position="161"/>
        <end position="181"/>
    </location>
</feature>
<name>A0A2H0KK42_9BACT</name>
<evidence type="ECO:0008006" key="4">
    <source>
        <dbReference type="Google" id="ProtNLM"/>
    </source>
</evidence>
<feature type="transmembrane region" description="Helical" evidence="1">
    <location>
        <begin position="234"/>
        <end position="257"/>
    </location>
</feature>
<reference evidence="2 3" key="1">
    <citation type="submission" date="2017-09" db="EMBL/GenBank/DDBJ databases">
        <title>Depth-based differentiation of microbial function through sediment-hosted aquifers and enrichment of novel symbionts in the deep terrestrial subsurface.</title>
        <authorList>
            <person name="Probst A.J."/>
            <person name="Ladd B."/>
            <person name="Jarett J.K."/>
            <person name="Geller-Mcgrath D.E."/>
            <person name="Sieber C.M."/>
            <person name="Emerson J.B."/>
            <person name="Anantharaman K."/>
            <person name="Thomas B.C."/>
            <person name="Malmstrom R."/>
            <person name="Stieglmeier M."/>
            <person name="Klingl A."/>
            <person name="Woyke T."/>
            <person name="Ryan C.M."/>
            <person name="Banfield J.F."/>
        </authorList>
    </citation>
    <scope>NUCLEOTIDE SEQUENCE [LARGE SCALE GENOMIC DNA]</scope>
    <source>
        <strain evidence="2">CG11_big_fil_rev_8_21_14_0_20_37_16</strain>
    </source>
</reference>
<sequence>MKKYVYIGITSLFFIARLFLFISIQDVGVEHDGGWYLGMARNVAERGIYASYVNTVATSDKPGSFPSIHGRFSAQDKNGFVYFPAGVTVGPTYIFPESLFLKLFGYGWVQYRLWPFIAFCLLIPLLFYVVLQIGSAFALLFFQAWLWFYPQILLNQSYEALSEHIALLFLLLGFIFLQKVFLSPKKIFYLGLSGLFLGLSIQTKNVYALGVIFSVAAVLYSSKNIWKSDRLKHILLFMFFLALPTLLFELYRFIILFSQFGLMGYWQNNIDIKRTWESGGSGTIILRTGINPRFVYNKLAVWKHLGVDPFVFVLPLILASPFFKKKNSFLFWNIFFSTIIFFTWFGLLSSTGWFRHIFPAILMGMILISTTLGSLFDAVVKTKKGVVFLLFCLFLSHVLIGIFSNNLAIPSFDISKDRIIRLFQTPYPNKMQGPLSHPIFSRKSQDEVSYFIKNKIHSSKKICFYEWALVAELPVLVDRVFFPYPRCGVKDILIVGPYQKGIYALKHTNLPYIQKNLCKKVLFGNDMYTLCTLGTF</sequence>
<feature type="transmembrane region" description="Helical" evidence="1">
    <location>
        <begin position="79"/>
        <end position="96"/>
    </location>
</feature>
<protein>
    <recommendedName>
        <fullName evidence="4">Glycosyltransferase RgtA/B/C/D-like domain-containing protein</fullName>
    </recommendedName>
</protein>
<evidence type="ECO:0000313" key="2">
    <source>
        <dbReference type="EMBL" id="PIQ71605.1"/>
    </source>
</evidence>
<accession>A0A2H0KK42</accession>
<dbReference type="Proteomes" id="UP000229497">
    <property type="component" value="Unassembled WGS sequence"/>
</dbReference>